<dbReference type="GO" id="GO:0005829">
    <property type="term" value="C:cytosol"/>
    <property type="evidence" value="ECO:0007669"/>
    <property type="project" value="TreeGrafter"/>
</dbReference>
<reference evidence="5" key="1">
    <citation type="submission" date="2021-01" db="EMBL/GenBank/DDBJ databases">
        <authorList>
            <person name="Corre E."/>
            <person name="Pelletier E."/>
            <person name="Niang G."/>
            <person name="Scheremetjew M."/>
            <person name="Finn R."/>
            <person name="Kale V."/>
            <person name="Holt S."/>
            <person name="Cochrane G."/>
            <person name="Meng A."/>
            <person name="Brown T."/>
            <person name="Cohen L."/>
        </authorList>
    </citation>
    <scope>NUCLEOTIDE SEQUENCE</scope>
    <source>
        <strain evidence="5">Grunow 1884</strain>
    </source>
</reference>
<keyword evidence="3" id="KW-0560">Oxidoreductase</keyword>
<evidence type="ECO:0000256" key="3">
    <source>
        <dbReference type="ARBA" id="ARBA00023002"/>
    </source>
</evidence>
<dbReference type="GO" id="GO:0035999">
    <property type="term" value="P:tetrahydrofolate interconversion"/>
    <property type="evidence" value="ECO:0007669"/>
    <property type="project" value="TreeGrafter"/>
</dbReference>
<evidence type="ECO:0000259" key="4">
    <source>
        <dbReference type="Pfam" id="PF02882"/>
    </source>
</evidence>
<accession>A0A7S1YU39</accession>
<organism evidence="5">
    <name type="scientific">Trieres chinensis</name>
    <name type="common">Marine centric diatom</name>
    <name type="synonym">Odontella sinensis</name>
    <dbReference type="NCBI Taxonomy" id="1514140"/>
    <lineage>
        <taxon>Eukaryota</taxon>
        <taxon>Sar</taxon>
        <taxon>Stramenopiles</taxon>
        <taxon>Ochrophyta</taxon>
        <taxon>Bacillariophyta</taxon>
        <taxon>Mediophyceae</taxon>
        <taxon>Biddulphiophycidae</taxon>
        <taxon>Eupodiscales</taxon>
        <taxon>Parodontellaceae</taxon>
        <taxon>Trieres</taxon>
    </lineage>
</organism>
<name>A0A7S1YU39_TRICV</name>
<gene>
    <name evidence="5" type="ORF">OSIN01602_LOCUS365</name>
</gene>
<dbReference type="PRINTS" id="PR00085">
    <property type="entry name" value="THFDHDRGNASE"/>
</dbReference>
<sequence length="115" mass="12326">MLLMHCNATATIMHSKTADAPAILSKADVVILVVGRVKMVKSSWIKLRAAAVGVGINSVNNPSGKQGHWLMGDIKHTCLITPVPGGVGPMTIAMGRCCFFYSKCAQYYSASSKWK</sequence>
<dbReference type="InterPro" id="IPR000672">
    <property type="entry name" value="THF_DH/CycHdrlase"/>
</dbReference>
<dbReference type="EMBL" id="HBGO01000688">
    <property type="protein sequence ID" value="CAD9319241.1"/>
    <property type="molecule type" value="Transcribed_RNA"/>
</dbReference>
<evidence type="ECO:0000313" key="5">
    <source>
        <dbReference type="EMBL" id="CAD9319241.1"/>
    </source>
</evidence>
<protein>
    <recommendedName>
        <fullName evidence="1">methenyltetrahydrofolate cyclohydrolase</fullName>
        <ecNumber evidence="1">3.5.4.9</ecNumber>
    </recommendedName>
</protein>
<dbReference type="Gene3D" id="3.40.50.720">
    <property type="entry name" value="NAD(P)-binding Rossmann-like Domain"/>
    <property type="match status" value="1"/>
</dbReference>
<evidence type="ECO:0000256" key="1">
    <source>
        <dbReference type="ARBA" id="ARBA00012776"/>
    </source>
</evidence>
<keyword evidence="2" id="KW-0378">Hydrolase</keyword>
<dbReference type="AlphaFoldDB" id="A0A7S1YU39"/>
<dbReference type="InterPro" id="IPR036291">
    <property type="entry name" value="NAD(P)-bd_dom_sf"/>
</dbReference>
<dbReference type="PANTHER" id="PTHR48099:SF5">
    <property type="entry name" value="C-1-TETRAHYDROFOLATE SYNTHASE, CYTOPLASMIC"/>
    <property type="match status" value="1"/>
</dbReference>
<dbReference type="InterPro" id="IPR020631">
    <property type="entry name" value="THF_DH/CycHdrlase_NAD-bd_dom"/>
</dbReference>
<proteinExistence type="predicted"/>
<dbReference type="EC" id="3.5.4.9" evidence="1"/>
<dbReference type="GO" id="GO:0004477">
    <property type="term" value="F:methenyltetrahydrofolate cyclohydrolase activity"/>
    <property type="evidence" value="ECO:0007669"/>
    <property type="project" value="UniProtKB-EC"/>
</dbReference>
<dbReference type="PROSITE" id="PS00767">
    <property type="entry name" value="THF_DHG_CYH_2"/>
    <property type="match status" value="1"/>
</dbReference>
<dbReference type="InterPro" id="IPR020867">
    <property type="entry name" value="THF_DH/CycHdrlase_CS"/>
</dbReference>
<dbReference type="GO" id="GO:0004488">
    <property type="term" value="F:methylenetetrahydrofolate dehydrogenase (NADP+) activity"/>
    <property type="evidence" value="ECO:0007669"/>
    <property type="project" value="InterPro"/>
</dbReference>
<evidence type="ECO:0000256" key="2">
    <source>
        <dbReference type="ARBA" id="ARBA00022801"/>
    </source>
</evidence>
<dbReference type="PANTHER" id="PTHR48099">
    <property type="entry name" value="C-1-TETRAHYDROFOLATE SYNTHASE, CYTOPLASMIC-RELATED"/>
    <property type="match status" value="1"/>
</dbReference>
<feature type="domain" description="Tetrahydrofolate dehydrogenase/cyclohydrolase NAD(P)-binding" evidence="4">
    <location>
        <begin position="1"/>
        <end position="94"/>
    </location>
</feature>
<dbReference type="SUPFAM" id="SSF51735">
    <property type="entry name" value="NAD(P)-binding Rossmann-fold domains"/>
    <property type="match status" value="1"/>
</dbReference>
<dbReference type="Pfam" id="PF02882">
    <property type="entry name" value="THF_DHG_CYH_C"/>
    <property type="match status" value="1"/>
</dbReference>